<proteinExistence type="predicted"/>
<gene>
    <name evidence="2" type="ORF">DBW69_03260</name>
</gene>
<evidence type="ECO:0000313" key="3">
    <source>
        <dbReference type="Proteomes" id="UP000252132"/>
    </source>
</evidence>
<protein>
    <submittedName>
        <fullName evidence="2">Uncharacterized protein</fullName>
    </submittedName>
</protein>
<keyword evidence="1" id="KW-0812">Transmembrane</keyword>
<evidence type="ECO:0000256" key="1">
    <source>
        <dbReference type="SAM" id="Phobius"/>
    </source>
</evidence>
<sequence length="62" mass="7142">MTGNYNFWADVLNKYSQLTPWVQTILGLSTLGGVLGLAHFLKEIVVVIMHPFYRFKDDIKKN</sequence>
<comment type="caution">
    <text evidence="2">The sequence shown here is derived from an EMBL/GenBank/DDBJ whole genome shotgun (WGS) entry which is preliminary data.</text>
</comment>
<accession>A0A368E030</accession>
<dbReference type="Proteomes" id="UP000252132">
    <property type="component" value="Unassembled WGS sequence"/>
</dbReference>
<dbReference type="EMBL" id="QOQF01000008">
    <property type="protein sequence ID" value="RCL77449.1"/>
    <property type="molecule type" value="Genomic_DNA"/>
</dbReference>
<organism evidence="2 3">
    <name type="scientific">PS1 clade bacterium</name>
    <dbReference type="NCBI Taxonomy" id="2175152"/>
    <lineage>
        <taxon>Bacteria</taxon>
        <taxon>Pseudomonadati</taxon>
        <taxon>Pseudomonadota</taxon>
        <taxon>Alphaproteobacteria</taxon>
        <taxon>PS1 clade</taxon>
    </lineage>
</organism>
<name>A0A368E030_9PROT</name>
<evidence type="ECO:0000313" key="2">
    <source>
        <dbReference type="EMBL" id="RCL77449.1"/>
    </source>
</evidence>
<keyword evidence="1" id="KW-1133">Transmembrane helix</keyword>
<feature type="transmembrane region" description="Helical" evidence="1">
    <location>
        <begin position="20"/>
        <end position="41"/>
    </location>
</feature>
<keyword evidence="1" id="KW-0472">Membrane</keyword>
<dbReference type="AlphaFoldDB" id="A0A368E030"/>
<reference evidence="2 3" key="1">
    <citation type="journal article" date="2018" name="Microbiome">
        <title>Fine metagenomic profile of the Mediterranean stratified and mixed water columns revealed by assembly and recruitment.</title>
        <authorList>
            <person name="Haro-Moreno J.M."/>
            <person name="Lopez-Perez M."/>
            <person name="De La Torre J.R."/>
            <person name="Picazo A."/>
            <person name="Camacho A."/>
            <person name="Rodriguez-Valera F."/>
        </authorList>
    </citation>
    <scope>NUCLEOTIDE SEQUENCE [LARGE SCALE GENOMIC DNA]</scope>
    <source>
        <strain evidence="2">MED-G55</strain>
    </source>
</reference>